<dbReference type="AlphaFoldDB" id="A0A9W9P4E6"/>
<dbReference type="Proteomes" id="UP001147733">
    <property type="component" value="Unassembled WGS sequence"/>
</dbReference>
<dbReference type="EMBL" id="JAPQKT010000003">
    <property type="protein sequence ID" value="KAJ5234930.1"/>
    <property type="molecule type" value="Genomic_DNA"/>
</dbReference>
<keyword evidence="2" id="KW-1185">Reference proteome</keyword>
<gene>
    <name evidence="1" type="ORF">N7469_004098</name>
</gene>
<proteinExistence type="predicted"/>
<dbReference type="RefSeq" id="XP_056502430.1">
    <property type="nucleotide sequence ID" value="XM_056643018.1"/>
</dbReference>
<accession>A0A9W9P4E6</accession>
<reference evidence="1" key="1">
    <citation type="submission" date="2022-11" db="EMBL/GenBank/DDBJ databases">
        <authorList>
            <person name="Petersen C."/>
        </authorList>
    </citation>
    <scope>NUCLEOTIDE SEQUENCE</scope>
    <source>
        <strain evidence="1">IBT 23319</strain>
    </source>
</reference>
<organism evidence="1 2">
    <name type="scientific">Penicillium citrinum</name>
    <dbReference type="NCBI Taxonomy" id="5077"/>
    <lineage>
        <taxon>Eukaryota</taxon>
        <taxon>Fungi</taxon>
        <taxon>Dikarya</taxon>
        <taxon>Ascomycota</taxon>
        <taxon>Pezizomycotina</taxon>
        <taxon>Eurotiomycetes</taxon>
        <taxon>Eurotiomycetidae</taxon>
        <taxon>Eurotiales</taxon>
        <taxon>Aspergillaceae</taxon>
        <taxon>Penicillium</taxon>
    </lineage>
</organism>
<name>A0A9W9P4E6_PENCI</name>
<evidence type="ECO:0000313" key="1">
    <source>
        <dbReference type="EMBL" id="KAJ5234930.1"/>
    </source>
</evidence>
<comment type="caution">
    <text evidence="1">The sequence shown here is derived from an EMBL/GenBank/DDBJ whole genome shotgun (WGS) entry which is preliminary data.</text>
</comment>
<reference evidence="1" key="2">
    <citation type="journal article" date="2023" name="IMA Fungus">
        <title>Comparative genomic study of the Penicillium genus elucidates a diverse pangenome and 15 lateral gene transfer events.</title>
        <authorList>
            <person name="Petersen C."/>
            <person name="Sorensen T."/>
            <person name="Nielsen M.R."/>
            <person name="Sondergaard T.E."/>
            <person name="Sorensen J.L."/>
            <person name="Fitzpatrick D.A."/>
            <person name="Frisvad J.C."/>
            <person name="Nielsen K.L."/>
        </authorList>
    </citation>
    <scope>NUCLEOTIDE SEQUENCE</scope>
    <source>
        <strain evidence="1">IBT 23319</strain>
    </source>
</reference>
<evidence type="ECO:0000313" key="2">
    <source>
        <dbReference type="Proteomes" id="UP001147733"/>
    </source>
</evidence>
<sequence length="73" mass="8217">MYSVLHGAFETSAGDPPWKRLIDSPGAFETGSRLKEFHLENDVLSDASRVERSAERLFSYLFGALQANVWKDV</sequence>
<dbReference type="GeneID" id="81382185"/>
<protein>
    <submittedName>
        <fullName evidence="1">Uncharacterized protein</fullName>
    </submittedName>
</protein>